<evidence type="ECO:0000313" key="3">
    <source>
        <dbReference type="Proteomes" id="UP001642483"/>
    </source>
</evidence>
<reference evidence="2 3" key="1">
    <citation type="submission" date="2024-02" db="EMBL/GenBank/DDBJ databases">
        <authorList>
            <person name="Daric V."/>
            <person name="Darras S."/>
        </authorList>
    </citation>
    <scope>NUCLEOTIDE SEQUENCE [LARGE SCALE GENOMIC DNA]</scope>
</reference>
<name>A0ABP0FH31_CLALP</name>
<comment type="caution">
    <text evidence="2">The sequence shown here is derived from an EMBL/GenBank/DDBJ whole genome shotgun (WGS) entry which is preliminary data.</text>
</comment>
<dbReference type="Proteomes" id="UP001642483">
    <property type="component" value="Unassembled WGS sequence"/>
</dbReference>
<protein>
    <submittedName>
        <fullName evidence="2">Uncharacterized protein</fullName>
    </submittedName>
</protein>
<dbReference type="EMBL" id="CAWYQH010000057">
    <property type="protein sequence ID" value="CAK8678971.1"/>
    <property type="molecule type" value="Genomic_DNA"/>
</dbReference>
<feature type="region of interest" description="Disordered" evidence="1">
    <location>
        <begin position="73"/>
        <end position="111"/>
    </location>
</feature>
<proteinExistence type="predicted"/>
<gene>
    <name evidence="2" type="ORF">CVLEPA_LOCUS9241</name>
</gene>
<accession>A0ABP0FH31</accession>
<keyword evidence="3" id="KW-1185">Reference proteome</keyword>
<sequence>MHRGRKMIRRMMSDAKRTGSGRQCLFSSVIIVIIKDVVMKSEITRTPEINSIRHDYNTIHLKTREKLTTTAQKSLEMRSCHGNAQPRNAKTREQNEGKIEKRDKKHSSGNL</sequence>
<evidence type="ECO:0000256" key="1">
    <source>
        <dbReference type="SAM" id="MobiDB-lite"/>
    </source>
</evidence>
<feature type="compositionally biased region" description="Basic and acidic residues" evidence="1">
    <location>
        <begin position="90"/>
        <end position="102"/>
    </location>
</feature>
<organism evidence="2 3">
    <name type="scientific">Clavelina lepadiformis</name>
    <name type="common">Light-bulb sea squirt</name>
    <name type="synonym">Ascidia lepadiformis</name>
    <dbReference type="NCBI Taxonomy" id="159417"/>
    <lineage>
        <taxon>Eukaryota</taxon>
        <taxon>Metazoa</taxon>
        <taxon>Chordata</taxon>
        <taxon>Tunicata</taxon>
        <taxon>Ascidiacea</taxon>
        <taxon>Aplousobranchia</taxon>
        <taxon>Clavelinidae</taxon>
        <taxon>Clavelina</taxon>
    </lineage>
</organism>
<evidence type="ECO:0000313" key="2">
    <source>
        <dbReference type="EMBL" id="CAK8678971.1"/>
    </source>
</evidence>